<comment type="caution">
    <text evidence="3">The sequence shown here is derived from an EMBL/GenBank/DDBJ whole genome shotgun (WGS) entry which is preliminary data.</text>
</comment>
<reference evidence="3 5" key="1">
    <citation type="submission" date="2015-12" db="EMBL/GenBank/DDBJ databases">
        <title>Amycolatopsis regifaucium genome sequencing and assembly.</title>
        <authorList>
            <person name="Mayilraj S."/>
        </authorList>
    </citation>
    <scope>NUCLEOTIDE SEQUENCE [LARGE SCALE GENOMIC DNA]</scope>
    <source>
        <strain evidence="3 5">GY080</strain>
    </source>
</reference>
<dbReference type="PANTHER" id="PTHR43798">
    <property type="entry name" value="MONOACYLGLYCEROL LIPASE"/>
    <property type="match status" value="1"/>
</dbReference>
<name>A0A154MVW8_9PSEU</name>
<dbReference type="InterPro" id="IPR000073">
    <property type="entry name" value="AB_hydrolase_1"/>
</dbReference>
<dbReference type="InterPro" id="IPR050266">
    <property type="entry name" value="AB_hydrolase_sf"/>
</dbReference>
<evidence type="ECO:0000256" key="1">
    <source>
        <dbReference type="ARBA" id="ARBA00022801"/>
    </source>
</evidence>
<organism evidence="3 5">
    <name type="scientific">Amycolatopsis regifaucium</name>
    <dbReference type="NCBI Taxonomy" id="546365"/>
    <lineage>
        <taxon>Bacteria</taxon>
        <taxon>Bacillati</taxon>
        <taxon>Actinomycetota</taxon>
        <taxon>Actinomycetes</taxon>
        <taxon>Pseudonocardiales</taxon>
        <taxon>Pseudonocardiaceae</taxon>
        <taxon>Amycolatopsis</taxon>
    </lineage>
</organism>
<dbReference type="InterPro" id="IPR029058">
    <property type="entry name" value="AB_hydrolase_fold"/>
</dbReference>
<dbReference type="Gene3D" id="3.40.50.1820">
    <property type="entry name" value="alpha/beta hydrolase"/>
    <property type="match status" value="1"/>
</dbReference>
<dbReference type="PRINTS" id="PR00111">
    <property type="entry name" value="ABHYDROLASE"/>
</dbReference>
<evidence type="ECO:0000313" key="3">
    <source>
        <dbReference type="EMBL" id="KZB88150.1"/>
    </source>
</evidence>
<dbReference type="GO" id="GO:0016787">
    <property type="term" value="F:hydrolase activity"/>
    <property type="evidence" value="ECO:0007669"/>
    <property type="project" value="UniProtKB-KW"/>
</dbReference>
<evidence type="ECO:0000259" key="2">
    <source>
        <dbReference type="Pfam" id="PF00561"/>
    </source>
</evidence>
<keyword evidence="6" id="KW-1185">Reference proteome</keyword>
<dbReference type="EMBL" id="LOBU02000022">
    <property type="protein sequence ID" value="OKA04349.1"/>
    <property type="molecule type" value="Genomic_DNA"/>
</dbReference>
<dbReference type="Pfam" id="PF00561">
    <property type="entry name" value="Abhydrolase_1"/>
    <property type="match status" value="1"/>
</dbReference>
<dbReference type="OrthoDB" id="495620at2"/>
<dbReference type="InterPro" id="IPR000639">
    <property type="entry name" value="Epox_hydrolase-like"/>
</dbReference>
<evidence type="ECO:0000313" key="5">
    <source>
        <dbReference type="Proteomes" id="UP000076321"/>
    </source>
</evidence>
<sequence length="270" mass="29555">MTTGRVQVGNGELAYEIRGDGDPVILLHGGILDSRMWDAEMTALERHHTAIRYDARGHGESSTPTARFRHYEDLRELMAALGLPCASLVGLSGGGRIAVDFALTYPDLVDDLVLVATGLSAMTTKDPFVLEQNQKLEEAGAKGDLPAAVECVLRMWVDGARRAPGDVDQRVRRLCQEMYTQTIVRHGLTGFTLMDELRAIERTGELTPRTLTLVGELDSPDILAIARQIESEARDARKLVVPGVAHMINLEKPAEFSRIVLGFLAGHSED</sequence>
<dbReference type="Proteomes" id="UP000076321">
    <property type="component" value="Unassembled WGS sequence"/>
</dbReference>
<gene>
    <name evidence="4" type="ORF">ATP06_0231030</name>
    <name evidence="3" type="ORF">AVL48_19480</name>
</gene>
<dbReference type="PRINTS" id="PR00412">
    <property type="entry name" value="EPOXHYDRLASE"/>
</dbReference>
<dbReference type="PANTHER" id="PTHR43798:SF31">
    <property type="entry name" value="AB HYDROLASE SUPERFAMILY PROTEIN YCLE"/>
    <property type="match status" value="1"/>
</dbReference>
<feature type="domain" description="AB hydrolase-1" evidence="2">
    <location>
        <begin position="23"/>
        <end position="253"/>
    </location>
</feature>
<protein>
    <submittedName>
        <fullName evidence="3 4">Hydrolase</fullName>
    </submittedName>
</protein>
<keyword evidence="1 3" id="KW-0378">Hydrolase</keyword>
<dbReference type="AlphaFoldDB" id="A0A154MVW8"/>
<dbReference type="Proteomes" id="UP000186883">
    <property type="component" value="Unassembled WGS sequence"/>
</dbReference>
<reference evidence="4 6" key="2">
    <citation type="submission" date="2016-11" db="EMBL/GenBank/DDBJ databases">
        <title>Genome sequencing of Amycolatopsis regifaucium.</title>
        <authorList>
            <person name="Mayilraj S."/>
            <person name="Kaur N."/>
        </authorList>
    </citation>
    <scope>NUCLEOTIDE SEQUENCE [LARGE SCALE GENOMIC DNA]</scope>
    <source>
        <strain evidence="4 6">GY080</strain>
    </source>
</reference>
<evidence type="ECO:0000313" key="4">
    <source>
        <dbReference type="EMBL" id="OKA04349.1"/>
    </source>
</evidence>
<dbReference type="SUPFAM" id="SSF53474">
    <property type="entry name" value="alpha/beta-Hydrolases"/>
    <property type="match status" value="1"/>
</dbReference>
<dbReference type="RefSeq" id="WP_061986651.1">
    <property type="nucleotide sequence ID" value="NZ_FOPQ01000004.1"/>
</dbReference>
<evidence type="ECO:0000313" key="6">
    <source>
        <dbReference type="Proteomes" id="UP000186883"/>
    </source>
</evidence>
<dbReference type="EMBL" id="LQCI01000002">
    <property type="protein sequence ID" value="KZB88150.1"/>
    <property type="molecule type" value="Genomic_DNA"/>
</dbReference>
<proteinExistence type="predicted"/>
<accession>A0A154MVW8</accession>
<dbReference type="GO" id="GO:0016020">
    <property type="term" value="C:membrane"/>
    <property type="evidence" value="ECO:0007669"/>
    <property type="project" value="TreeGrafter"/>
</dbReference>